<dbReference type="AlphaFoldDB" id="A0A0A9GAG9"/>
<sequence>MVSVSSISTGSLWSDMLMPTLAVERGSSLDCCKLSRTSSIRDDCRREAALAATASQLSNRSWLFRRPILAQIEPFHFNAPSCQSRNTLQIVPRQETRDAFKLAFLVLENPCTSCRQQQCRSVLTTTCPCAPQCRSCRDPSAGRRHARCLRAAET</sequence>
<evidence type="ECO:0000313" key="1">
    <source>
        <dbReference type="EMBL" id="JAE19541.1"/>
    </source>
</evidence>
<reference evidence="1" key="1">
    <citation type="submission" date="2014-09" db="EMBL/GenBank/DDBJ databases">
        <authorList>
            <person name="Magalhaes I.L.F."/>
            <person name="Oliveira U."/>
            <person name="Santos F.R."/>
            <person name="Vidigal T.H.D.A."/>
            <person name="Brescovit A.D."/>
            <person name="Santos A.J."/>
        </authorList>
    </citation>
    <scope>NUCLEOTIDE SEQUENCE</scope>
    <source>
        <tissue evidence="1">Shoot tissue taken approximately 20 cm above the soil surface</tissue>
    </source>
</reference>
<proteinExistence type="predicted"/>
<protein>
    <submittedName>
        <fullName evidence="1">Uncharacterized protein</fullName>
    </submittedName>
</protein>
<accession>A0A0A9GAG9</accession>
<reference evidence="1" key="2">
    <citation type="journal article" date="2015" name="Data Brief">
        <title>Shoot transcriptome of the giant reed, Arundo donax.</title>
        <authorList>
            <person name="Barrero R.A."/>
            <person name="Guerrero F.D."/>
            <person name="Moolhuijzen P."/>
            <person name="Goolsby J.A."/>
            <person name="Tidwell J."/>
            <person name="Bellgard S.E."/>
            <person name="Bellgard M.I."/>
        </authorList>
    </citation>
    <scope>NUCLEOTIDE SEQUENCE</scope>
    <source>
        <tissue evidence="1">Shoot tissue taken approximately 20 cm above the soil surface</tissue>
    </source>
</reference>
<name>A0A0A9GAG9_ARUDO</name>
<dbReference type="EMBL" id="GBRH01178355">
    <property type="protein sequence ID" value="JAE19541.1"/>
    <property type="molecule type" value="Transcribed_RNA"/>
</dbReference>
<organism evidence="1">
    <name type="scientific">Arundo donax</name>
    <name type="common">Giant reed</name>
    <name type="synonym">Donax arundinaceus</name>
    <dbReference type="NCBI Taxonomy" id="35708"/>
    <lineage>
        <taxon>Eukaryota</taxon>
        <taxon>Viridiplantae</taxon>
        <taxon>Streptophyta</taxon>
        <taxon>Embryophyta</taxon>
        <taxon>Tracheophyta</taxon>
        <taxon>Spermatophyta</taxon>
        <taxon>Magnoliopsida</taxon>
        <taxon>Liliopsida</taxon>
        <taxon>Poales</taxon>
        <taxon>Poaceae</taxon>
        <taxon>PACMAD clade</taxon>
        <taxon>Arundinoideae</taxon>
        <taxon>Arundineae</taxon>
        <taxon>Arundo</taxon>
    </lineage>
</organism>